<sequence length="157" mass="17361">MGHIKLGMAANAVHAILGKQDSGDAAMGKALSFWLSKQEGEPQHYVAVYTVADFGGTDETPRVRQVQVTSPQFQTTDSIGTGKPLPEIRQKYGNLKPLAYFQNEQQQQVYIFDARQQGIAFEVTLPDSLCSAITIHPKGENVTKTYLPLHPDMTRLE</sequence>
<protein>
    <submittedName>
        <fullName evidence="1">Uncharacterized protein</fullName>
    </submittedName>
</protein>
<name>A0A1Q5PG47_9BACT</name>
<dbReference type="AlphaFoldDB" id="A0A1Q5PG47"/>
<accession>A0A1Q5PG47</accession>
<comment type="caution">
    <text evidence="1">The sequence shown here is derived from an EMBL/GenBank/DDBJ whole genome shotgun (WGS) entry which is preliminary data.</text>
</comment>
<evidence type="ECO:0000313" key="1">
    <source>
        <dbReference type="EMBL" id="OKL41216.1"/>
    </source>
</evidence>
<gene>
    <name evidence="1" type="ORF">A3841_15480</name>
</gene>
<dbReference type="STRING" id="1797110.A3841_15480"/>
<keyword evidence="2" id="KW-1185">Reference proteome</keyword>
<dbReference type="Proteomes" id="UP000186551">
    <property type="component" value="Unassembled WGS sequence"/>
</dbReference>
<reference evidence="1 2" key="1">
    <citation type="submission" date="2016-03" db="EMBL/GenBank/DDBJ databases">
        <title>Genome sequence of Pontibacter sp. nov., of the family cytophagaceae, isolated from marine sediment of the Yellow Sea, China.</title>
        <authorList>
            <person name="Zhang G."/>
            <person name="Zhang R."/>
        </authorList>
    </citation>
    <scope>NUCLEOTIDE SEQUENCE [LARGE SCALE GENOMIC DNA]</scope>
    <source>
        <strain evidence="1 2">S10-8</strain>
    </source>
</reference>
<organism evidence="1 2">
    <name type="scientific">Pontibacter flavimaris</name>
    <dbReference type="NCBI Taxonomy" id="1797110"/>
    <lineage>
        <taxon>Bacteria</taxon>
        <taxon>Pseudomonadati</taxon>
        <taxon>Bacteroidota</taxon>
        <taxon>Cytophagia</taxon>
        <taxon>Cytophagales</taxon>
        <taxon>Hymenobacteraceae</taxon>
        <taxon>Pontibacter</taxon>
    </lineage>
</organism>
<dbReference type="EMBL" id="LVWA01000004">
    <property type="protein sequence ID" value="OKL41216.1"/>
    <property type="molecule type" value="Genomic_DNA"/>
</dbReference>
<evidence type="ECO:0000313" key="2">
    <source>
        <dbReference type="Proteomes" id="UP000186551"/>
    </source>
</evidence>
<proteinExistence type="predicted"/>